<dbReference type="Proteomes" id="UP001596455">
    <property type="component" value="Unassembled WGS sequence"/>
</dbReference>
<accession>A0ABW2QBP8</accession>
<dbReference type="SUPFAM" id="SSF46785">
    <property type="entry name" value="Winged helix' DNA-binding domain"/>
    <property type="match status" value="1"/>
</dbReference>
<dbReference type="InterPro" id="IPR036390">
    <property type="entry name" value="WH_DNA-bd_sf"/>
</dbReference>
<name>A0ABW2QBP8_9MICO</name>
<dbReference type="Gene3D" id="1.10.10.10">
    <property type="entry name" value="Winged helix-like DNA-binding domain superfamily/Winged helix DNA-binding domain"/>
    <property type="match status" value="1"/>
</dbReference>
<comment type="subcellular location">
    <subcellularLocation>
        <location evidence="1">Cytoplasm</location>
    </subcellularLocation>
</comment>
<sequence length="166" mass="17400">MSVTEAPRREEHVALLRGAGLRVTAPRLAALAELAEHPHADAETIRAGVVARLGTVSTQAVYDVLHALTGAGLLRRIEPDGSPGRYELAREDDNHHHAVCRACGAVEDVPCAVGHAPCLSPSEDHGFVIEAAEVIYWGTCRACLAAGAGTTHDPTTASTAPMKENA</sequence>
<dbReference type="RefSeq" id="WP_382396393.1">
    <property type="nucleotide sequence ID" value="NZ_JBHTCQ010000004.1"/>
</dbReference>
<keyword evidence="12" id="KW-1185">Reference proteome</keyword>
<keyword evidence="5" id="KW-0479">Metal-binding</keyword>
<evidence type="ECO:0000256" key="5">
    <source>
        <dbReference type="ARBA" id="ARBA00022723"/>
    </source>
</evidence>
<evidence type="ECO:0000256" key="1">
    <source>
        <dbReference type="ARBA" id="ARBA00004496"/>
    </source>
</evidence>
<dbReference type="InterPro" id="IPR002481">
    <property type="entry name" value="FUR"/>
</dbReference>
<evidence type="ECO:0000313" key="12">
    <source>
        <dbReference type="Proteomes" id="UP001596455"/>
    </source>
</evidence>
<dbReference type="Pfam" id="PF01475">
    <property type="entry name" value="FUR"/>
    <property type="match status" value="1"/>
</dbReference>
<evidence type="ECO:0000256" key="2">
    <source>
        <dbReference type="ARBA" id="ARBA00007957"/>
    </source>
</evidence>
<keyword evidence="3" id="KW-0963">Cytoplasm</keyword>
<evidence type="ECO:0000256" key="9">
    <source>
        <dbReference type="ARBA" id="ARBA00023125"/>
    </source>
</evidence>
<evidence type="ECO:0000313" key="11">
    <source>
        <dbReference type="EMBL" id="MFC7406865.1"/>
    </source>
</evidence>
<dbReference type="PANTHER" id="PTHR33202:SF18">
    <property type="entry name" value="TRANSCRIPTIONAL REGULATOR FURA"/>
    <property type="match status" value="1"/>
</dbReference>
<reference evidence="12" key="1">
    <citation type="journal article" date="2019" name="Int. J. Syst. Evol. Microbiol.">
        <title>The Global Catalogue of Microorganisms (GCM) 10K type strain sequencing project: providing services to taxonomists for standard genome sequencing and annotation.</title>
        <authorList>
            <consortium name="The Broad Institute Genomics Platform"/>
            <consortium name="The Broad Institute Genome Sequencing Center for Infectious Disease"/>
            <person name="Wu L."/>
            <person name="Ma J."/>
        </authorList>
    </citation>
    <scope>NUCLEOTIDE SEQUENCE [LARGE SCALE GENOMIC DNA]</scope>
    <source>
        <strain evidence="12">JCM 1490</strain>
    </source>
</reference>
<organism evidence="11 12">
    <name type="scientific">Georgenia alba</name>
    <dbReference type="NCBI Taxonomy" id="2233858"/>
    <lineage>
        <taxon>Bacteria</taxon>
        <taxon>Bacillati</taxon>
        <taxon>Actinomycetota</taxon>
        <taxon>Actinomycetes</taxon>
        <taxon>Micrococcales</taxon>
        <taxon>Bogoriellaceae</taxon>
        <taxon>Georgenia</taxon>
    </lineage>
</organism>
<comment type="similarity">
    <text evidence="2">Belongs to the Fur family.</text>
</comment>
<evidence type="ECO:0000256" key="7">
    <source>
        <dbReference type="ARBA" id="ARBA00023004"/>
    </source>
</evidence>
<comment type="caution">
    <text evidence="11">The sequence shown here is derived from an EMBL/GenBank/DDBJ whole genome shotgun (WGS) entry which is preliminary data.</text>
</comment>
<dbReference type="InterPro" id="IPR043135">
    <property type="entry name" value="Fur_C"/>
</dbReference>
<evidence type="ECO:0000256" key="8">
    <source>
        <dbReference type="ARBA" id="ARBA00023015"/>
    </source>
</evidence>
<dbReference type="CDD" id="cd07153">
    <property type="entry name" value="Fur_like"/>
    <property type="match status" value="1"/>
</dbReference>
<keyword evidence="10" id="KW-0804">Transcription</keyword>
<dbReference type="PANTHER" id="PTHR33202">
    <property type="entry name" value="ZINC UPTAKE REGULATION PROTEIN"/>
    <property type="match status" value="1"/>
</dbReference>
<evidence type="ECO:0000256" key="3">
    <source>
        <dbReference type="ARBA" id="ARBA00022490"/>
    </source>
</evidence>
<keyword evidence="9" id="KW-0238">DNA-binding</keyword>
<keyword evidence="4" id="KW-0678">Repressor</keyword>
<evidence type="ECO:0000256" key="6">
    <source>
        <dbReference type="ARBA" id="ARBA00022833"/>
    </source>
</evidence>
<keyword evidence="7" id="KW-0408">Iron</keyword>
<gene>
    <name evidence="11" type="ORF">ACFQQL_17225</name>
</gene>
<proteinExistence type="inferred from homology"/>
<dbReference type="EMBL" id="JBHTCQ010000004">
    <property type="protein sequence ID" value="MFC7406865.1"/>
    <property type="molecule type" value="Genomic_DNA"/>
</dbReference>
<dbReference type="InterPro" id="IPR036388">
    <property type="entry name" value="WH-like_DNA-bd_sf"/>
</dbReference>
<keyword evidence="8" id="KW-0805">Transcription regulation</keyword>
<evidence type="ECO:0000256" key="10">
    <source>
        <dbReference type="ARBA" id="ARBA00023163"/>
    </source>
</evidence>
<evidence type="ECO:0000256" key="4">
    <source>
        <dbReference type="ARBA" id="ARBA00022491"/>
    </source>
</evidence>
<keyword evidence="6" id="KW-0862">Zinc</keyword>
<dbReference type="Gene3D" id="3.30.1490.190">
    <property type="match status" value="1"/>
</dbReference>
<protein>
    <submittedName>
        <fullName evidence="11">Fur family transcriptional regulator</fullName>
    </submittedName>
</protein>